<reference evidence="2" key="2">
    <citation type="submission" date="2021-02" db="EMBL/GenBank/DDBJ databases">
        <authorList>
            <person name="Kimball J.A."/>
            <person name="Haas M.W."/>
            <person name="Macchietto M."/>
            <person name="Kono T."/>
            <person name="Duquette J."/>
            <person name="Shao M."/>
        </authorList>
    </citation>
    <scope>NUCLEOTIDE SEQUENCE</scope>
    <source>
        <tissue evidence="2">Fresh leaf tissue</tissue>
    </source>
</reference>
<name>A0A8J6BT86_ZIZPA</name>
<reference evidence="2" key="1">
    <citation type="journal article" date="2021" name="bioRxiv">
        <title>Whole Genome Assembly and Annotation of Northern Wild Rice, Zizania palustris L., Supports a Whole Genome Duplication in the Zizania Genus.</title>
        <authorList>
            <person name="Haas M."/>
            <person name="Kono T."/>
            <person name="Macchietto M."/>
            <person name="Millas R."/>
            <person name="McGilp L."/>
            <person name="Shao M."/>
            <person name="Duquette J."/>
            <person name="Hirsch C.N."/>
            <person name="Kimball J."/>
        </authorList>
    </citation>
    <scope>NUCLEOTIDE SEQUENCE</scope>
    <source>
        <tissue evidence="2">Fresh leaf tissue</tissue>
    </source>
</reference>
<organism evidence="2 3">
    <name type="scientific">Zizania palustris</name>
    <name type="common">Northern wild rice</name>
    <dbReference type="NCBI Taxonomy" id="103762"/>
    <lineage>
        <taxon>Eukaryota</taxon>
        <taxon>Viridiplantae</taxon>
        <taxon>Streptophyta</taxon>
        <taxon>Embryophyta</taxon>
        <taxon>Tracheophyta</taxon>
        <taxon>Spermatophyta</taxon>
        <taxon>Magnoliopsida</taxon>
        <taxon>Liliopsida</taxon>
        <taxon>Poales</taxon>
        <taxon>Poaceae</taxon>
        <taxon>BOP clade</taxon>
        <taxon>Oryzoideae</taxon>
        <taxon>Oryzeae</taxon>
        <taxon>Zizaniinae</taxon>
        <taxon>Zizania</taxon>
    </lineage>
</organism>
<evidence type="ECO:0000313" key="3">
    <source>
        <dbReference type="Proteomes" id="UP000729402"/>
    </source>
</evidence>
<protein>
    <submittedName>
        <fullName evidence="2">Uncharacterized protein</fullName>
    </submittedName>
</protein>
<accession>A0A8J6BT86</accession>
<dbReference type="AlphaFoldDB" id="A0A8J6BT86"/>
<feature type="region of interest" description="Disordered" evidence="1">
    <location>
        <begin position="59"/>
        <end position="140"/>
    </location>
</feature>
<proteinExistence type="predicted"/>
<dbReference type="Proteomes" id="UP000729402">
    <property type="component" value="Unassembled WGS sequence"/>
</dbReference>
<dbReference type="EMBL" id="JAAALK010000079">
    <property type="protein sequence ID" value="KAG8095622.1"/>
    <property type="molecule type" value="Genomic_DNA"/>
</dbReference>
<evidence type="ECO:0000256" key="1">
    <source>
        <dbReference type="SAM" id="MobiDB-lite"/>
    </source>
</evidence>
<gene>
    <name evidence="2" type="ORF">GUJ93_ZPchr0013g37880</name>
</gene>
<keyword evidence="3" id="KW-1185">Reference proteome</keyword>
<evidence type="ECO:0000313" key="2">
    <source>
        <dbReference type="EMBL" id="KAG8095622.1"/>
    </source>
</evidence>
<sequence length="140" mass="15212">MGQGFCSPIYSTYCISGALRQFDVRQRWIRALPPLGFDGRMAARGFRWSWSPPRRTAVEEAEAAVEDLRSERGGEAGGGREAARRRRGGGHRDAWRRPLGGGEAAIGRRGGGEGEAGGGREAGRRRRGGGRRESVGSWKT</sequence>
<comment type="caution">
    <text evidence="2">The sequence shown here is derived from an EMBL/GenBank/DDBJ whole genome shotgun (WGS) entry which is preliminary data.</text>
</comment>